<evidence type="ECO:0000256" key="6">
    <source>
        <dbReference type="ARBA" id="ARBA00023136"/>
    </source>
</evidence>
<keyword evidence="8" id="KW-0175">Coiled coil</keyword>
<dbReference type="PROSITE" id="PS51517">
    <property type="entry name" value="NDT80"/>
    <property type="match status" value="1"/>
</dbReference>
<feature type="compositionally biased region" description="Low complexity" evidence="9">
    <location>
        <begin position="852"/>
        <end position="905"/>
    </location>
</feature>
<dbReference type="GO" id="GO:0016540">
    <property type="term" value="P:protein autoprocessing"/>
    <property type="evidence" value="ECO:0007669"/>
    <property type="project" value="InterPro"/>
</dbReference>
<comment type="similarity">
    <text evidence="2">Belongs to the MRF family.</text>
</comment>
<evidence type="ECO:0000313" key="13">
    <source>
        <dbReference type="EMBL" id="PVD33535.1"/>
    </source>
</evidence>
<dbReference type="STRING" id="400727.A0A2T7PJC8"/>
<feature type="compositionally biased region" description="Polar residues" evidence="9">
    <location>
        <begin position="195"/>
        <end position="209"/>
    </location>
</feature>
<dbReference type="Pfam" id="PF13888">
    <property type="entry name" value="MRF_C2"/>
    <property type="match status" value="1"/>
</dbReference>
<dbReference type="CDD" id="cd10144">
    <property type="entry name" value="Peptidase_S74_CIMCD"/>
    <property type="match status" value="1"/>
</dbReference>
<evidence type="ECO:0000256" key="4">
    <source>
        <dbReference type="ARBA" id="ARBA00022989"/>
    </source>
</evidence>
<feature type="compositionally biased region" description="Low complexity" evidence="9">
    <location>
        <begin position="102"/>
        <end position="112"/>
    </location>
</feature>
<dbReference type="PANTHER" id="PTHR13029:SF18">
    <property type="entry name" value="MYELIN REGULATORY FACTOR HOMOLOG 1"/>
    <property type="match status" value="1"/>
</dbReference>
<comment type="subcellular location">
    <subcellularLocation>
        <location evidence="1">Membrane</location>
        <topology evidence="1">Single-pass membrane protein</topology>
    </subcellularLocation>
</comment>
<dbReference type="Proteomes" id="UP000245119">
    <property type="component" value="Linkage Group LG3"/>
</dbReference>
<dbReference type="PANTHER" id="PTHR13029">
    <property type="match status" value="1"/>
</dbReference>
<dbReference type="Pfam" id="PF05224">
    <property type="entry name" value="NDT80_PhoG"/>
    <property type="match status" value="1"/>
</dbReference>
<evidence type="ECO:0000259" key="12">
    <source>
        <dbReference type="PROSITE" id="PS51688"/>
    </source>
</evidence>
<gene>
    <name evidence="13" type="ORF">C0Q70_04792</name>
</gene>
<dbReference type="InterPro" id="IPR051577">
    <property type="entry name" value="MRF-like"/>
</dbReference>
<dbReference type="Pfam" id="PF13887">
    <property type="entry name" value="MYRF_ICA"/>
    <property type="match status" value="1"/>
</dbReference>
<name>A0A2T7PJC8_POMCA</name>
<dbReference type="InterPro" id="IPR008967">
    <property type="entry name" value="p53-like_TF_DNA-bd_sf"/>
</dbReference>
<feature type="DNA-binding region" description="NDT80" evidence="7">
    <location>
        <begin position="304"/>
        <end position="560"/>
    </location>
</feature>
<dbReference type="GO" id="GO:0043565">
    <property type="term" value="F:sequence-specific DNA binding"/>
    <property type="evidence" value="ECO:0007669"/>
    <property type="project" value="TreeGrafter"/>
</dbReference>
<feature type="compositionally biased region" description="Basic residues" evidence="9">
    <location>
        <begin position="774"/>
        <end position="786"/>
    </location>
</feature>
<dbReference type="OrthoDB" id="27041at2759"/>
<feature type="compositionally biased region" description="Polar residues" evidence="9">
    <location>
        <begin position="989"/>
        <end position="1006"/>
    </location>
</feature>
<feature type="compositionally biased region" description="Polar residues" evidence="9">
    <location>
        <begin position="754"/>
        <end position="770"/>
    </location>
</feature>
<feature type="region of interest" description="Disordered" evidence="9">
    <location>
        <begin position="970"/>
        <end position="1006"/>
    </location>
</feature>
<evidence type="ECO:0000256" key="10">
    <source>
        <dbReference type="SAM" id="Phobius"/>
    </source>
</evidence>
<dbReference type="GO" id="GO:0045893">
    <property type="term" value="P:positive regulation of DNA-templated transcription"/>
    <property type="evidence" value="ECO:0007669"/>
    <property type="project" value="TreeGrafter"/>
</dbReference>
<evidence type="ECO:0000256" key="3">
    <source>
        <dbReference type="ARBA" id="ARBA00022692"/>
    </source>
</evidence>
<dbReference type="GO" id="GO:0003700">
    <property type="term" value="F:DNA-binding transcription factor activity"/>
    <property type="evidence" value="ECO:0007669"/>
    <property type="project" value="UniProtKB-UniRule"/>
</dbReference>
<feature type="compositionally biased region" description="Low complexity" evidence="9">
    <location>
        <begin position="145"/>
        <end position="156"/>
    </location>
</feature>
<evidence type="ECO:0000256" key="2">
    <source>
        <dbReference type="ARBA" id="ARBA00008221"/>
    </source>
</evidence>
<dbReference type="InterPro" id="IPR026932">
    <property type="entry name" value="MYRF_ICA"/>
</dbReference>
<organism evidence="13 14">
    <name type="scientific">Pomacea canaliculata</name>
    <name type="common">Golden apple snail</name>
    <dbReference type="NCBI Taxonomy" id="400727"/>
    <lineage>
        <taxon>Eukaryota</taxon>
        <taxon>Metazoa</taxon>
        <taxon>Spiralia</taxon>
        <taxon>Lophotrochozoa</taxon>
        <taxon>Mollusca</taxon>
        <taxon>Gastropoda</taxon>
        <taxon>Caenogastropoda</taxon>
        <taxon>Architaenioglossa</taxon>
        <taxon>Ampullarioidea</taxon>
        <taxon>Ampullariidae</taxon>
        <taxon>Pomacea</taxon>
    </lineage>
</organism>
<reference evidence="13 14" key="1">
    <citation type="submission" date="2018-04" db="EMBL/GenBank/DDBJ databases">
        <title>The genome of golden apple snail Pomacea canaliculata provides insight into stress tolerance and invasive adaptation.</title>
        <authorList>
            <person name="Liu C."/>
            <person name="Liu B."/>
            <person name="Ren Y."/>
            <person name="Zhang Y."/>
            <person name="Wang H."/>
            <person name="Li S."/>
            <person name="Jiang F."/>
            <person name="Yin L."/>
            <person name="Zhang G."/>
            <person name="Qian W."/>
            <person name="Fan W."/>
        </authorList>
    </citation>
    <scope>NUCLEOTIDE SEQUENCE [LARGE SCALE GENOMIC DNA]</scope>
    <source>
        <strain evidence="13">SZHN2017</strain>
        <tissue evidence="13">Muscle</tissue>
    </source>
</reference>
<feature type="transmembrane region" description="Helical" evidence="10">
    <location>
        <begin position="804"/>
        <end position="829"/>
    </location>
</feature>
<feature type="coiled-coil region" evidence="8">
    <location>
        <begin position="702"/>
        <end position="729"/>
    </location>
</feature>
<dbReference type="Pfam" id="PF13884">
    <property type="entry name" value="Peptidase_S74"/>
    <property type="match status" value="1"/>
</dbReference>
<dbReference type="InterPro" id="IPR030392">
    <property type="entry name" value="S74_ICA"/>
</dbReference>
<sequence length="1209" mass="134455">MYINLLHSDRDIGIDNEALDFNIGFEDYINGADSICLPDDSIPAVAYTTGRLPGSDCALAEVKPCTSSADIHPQPLPHPYQHSHPHPQELQQQQLHHHHRQQPQPHHQQQALQHHHQQQTVHHHQQPPPPHPHQQPPPPPHLHHQQPAPHHQQHLPSTSSMYCGVNQSRLTFDTHHSLGQTHTPLPDSPPDSGSEPYSPQDATPQNSAESHLKHSMPSIPHALYSGPQHRPPHPGDMTMGPKMPPSYLGGPDPPKLNHIPQGPPPVPLGPSGLAHQVSPTMNHPFLPQHFSTMNNMVNQPTKKRKFSDSPTNTINASMIPPNMSSILSIKQEPPAVNQFSQYIGDCGADDDYSYDVDSNSSFMEGAYQVIKWQHFNTTTWNTLTDSNFKDVPSPTYRVDADKGFNYSIPDEAFVCQKKNHFQVTVHIGLQGHSKYVRTPDGIKKIEDFFVHFYGVKMESPTQVIKIEQSQSDRSKRPFYPVRVDLSPEQVVKFTVGRLHFSETTSNNMRKKGKPNPDQRYFRLVVALHAHSGQQSYLICASSSERIIVRASNPGQFDSEMDVLWQKGHTGESVYHVGRVGINTDHPEESLTVHGNMRLTGHLLQPSDMRAKENLQEIDSKDQLENVQKLRFYRYDYSEDYAVHAGIPLDDRGDSGVIAQEILDVLPDAVKSTGDIHLPNGRTLENFLVVNKDRIFMENVGAVKELCKLTDNLEVRIDELEKMNKKLSKLRRYDSIKSTISTKSISSISTLSSSNATGPPKQQANRSSSSDRCGKSNKHSHRHHHQRSSSGSSSSLVPAMCGNRFIQITIIILILIMAFCLVAITTLYILERHKQTSHPHALLATPAEYVTRTPTQDQSTTGSTTSVTNTSVQDIGHSSLSHQNSSSTSASTHSSTHSTISSTTTSKKSEDKTTHGTTSIDPAVSGNQRLPAYPVCDKGHCELQCCPPPQYDMPSGEPIVIPLGNRQSYNTITHDGNESGGDEDLVGQPFASQNSVDHGNSEMQTQETSSHNAFNMGPQNTENPHFQVIIAGSGRPGPPYNAYGGKGGPIYHYIYKRQASASSDEDEIVLVVKELNFTVTNSFCLSPCTGLNRSYFIQLHQFFGFMPITLQFRMRGEHRVTLCNTQPSGQCPGVQNPSLEQNETKTGSIVEWLLNVGINFQTIYNFRITEGQGILDNNTAEECSLQPAEGRTIRTFSLKFQRFCPSDNVE</sequence>
<evidence type="ECO:0000256" key="9">
    <source>
        <dbReference type="SAM" id="MobiDB-lite"/>
    </source>
</evidence>
<evidence type="ECO:0000256" key="1">
    <source>
        <dbReference type="ARBA" id="ARBA00004167"/>
    </source>
</evidence>
<evidence type="ECO:0008006" key="15">
    <source>
        <dbReference type="Google" id="ProtNLM"/>
    </source>
</evidence>
<dbReference type="SUPFAM" id="SSF49417">
    <property type="entry name" value="p53-like transcription factors"/>
    <property type="match status" value="1"/>
</dbReference>
<proteinExistence type="inferred from homology"/>
<evidence type="ECO:0000256" key="5">
    <source>
        <dbReference type="ARBA" id="ARBA00023125"/>
    </source>
</evidence>
<evidence type="ECO:0000256" key="8">
    <source>
        <dbReference type="SAM" id="Coils"/>
    </source>
</evidence>
<dbReference type="InterPro" id="IPR025719">
    <property type="entry name" value="MYRF_C2"/>
</dbReference>
<feature type="region of interest" description="Disordered" evidence="9">
    <location>
        <begin position="749"/>
        <end position="794"/>
    </location>
</feature>
<accession>A0A2T7PJC8</accession>
<dbReference type="PROSITE" id="PS51688">
    <property type="entry name" value="ICA"/>
    <property type="match status" value="1"/>
</dbReference>
<dbReference type="GO" id="GO:0005789">
    <property type="term" value="C:endoplasmic reticulum membrane"/>
    <property type="evidence" value="ECO:0007669"/>
    <property type="project" value="TreeGrafter"/>
</dbReference>
<feature type="domain" description="Peptidase S74" evidence="12">
    <location>
        <begin position="606"/>
        <end position="716"/>
    </location>
</feature>
<feature type="compositionally biased region" description="Basic residues" evidence="9">
    <location>
        <begin position="113"/>
        <end position="125"/>
    </location>
</feature>
<feature type="domain" description="NDT80" evidence="11">
    <location>
        <begin position="304"/>
        <end position="560"/>
    </location>
</feature>
<dbReference type="AlphaFoldDB" id="A0A2T7PJC8"/>
<feature type="compositionally biased region" description="Polar residues" evidence="9">
    <location>
        <begin position="915"/>
        <end position="927"/>
    </location>
</feature>
<keyword evidence="5 7" id="KW-0238">DNA-binding</keyword>
<dbReference type="InterPro" id="IPR024061">
    <property type="entry name" value="NDT80_DNA-bd_dom"/>
</dbReference>
<feature type="compositionally biased region" description="Pro residues" evidence="9">
    <location>
        <begin position="126"/>
        <end position="140"/>
    </location>
</feature>
<dbReference type="GO" id="GO:0005634">
    <property type="term" value="C:nucleus"/>
    <property type="evidence" value="ECO:0007669"/>
    <property type="project" value="TreeGrafter"/>
</dbReference>
<feature type="region of interest" description="Disordered" evidence="9">
    <location>
        <begin position="844"/>
        <end position="927"/>
    </location>
</feature>
<protein>
    <recommendedName>
        <fullName evidence="15">Myelin regulatory factor</fullName>
    </recommendedName>
</protein>
<comment type="caution">
    <text evidence="13">The sequence shown here is derived from an EMBL/GenBank/DDBJ whole genome shotgun (WGS) entry which is preliminary data.</text>
</comment>
<evidence type="ECO:0000313" key="14">
    <source>
        <dbReference type="Proteomes" id="UP000245119"/>
    </source>
</evidence>
<evidence type="ECO:0000256" key="7">
    <source>
        <dbReference type="PROSITE-ProRule" id="PRU00850"/>
    </source>
</evidence>
<keyword evidence="6 10" id="KW-0472">Membrane</keyword>
<keyword evidence="14" id="KW-1185">Reference proteome</keyword>
<feature type="region of interest" description="Disordered" evidence="9">
    <location>
        <begin position="176"/>
        <end position="267"/>
    </location>
</feature>
<dbReference type="EMBL" id="PZQS01000003">
    <property type="protein sequence ID" value="PVD33535.1"/>
    <property type="molecule type" value="Genomic_DNA"/>
</dbReference>
<keyword evidence="3 10" id="KW-0812">Transmembrane</keyword>
<evidence type="ECO:0000259" key="11">
    <source>
        <dbReference type="PROSITE" id="PS51517"/>
    </source>
</evidence>
<feature type="region of interest" description="Disordered" evidence="9">
    <location>
        <begin position="67"/>
        <end position="161"/>
    </location>
</feature>
<keyword evidence="4 10" id="KW-1133">Transmembrane helix</keyword>